<evidence type="ECO:0000256" key="1">
    <source>
        <dbReference type="ARBA" id="ARBA00001970"/>
    </source>
</evidence>
<protein>
    <submittedName>
        <fullName evidence="15">Cytochrome B</fullName>
    </submittedName>
</protein>
<dbReference type="AlphaFoldDB" id="A0A6I4TDR4"/>
<evidence type="ECO:0000313" key="15">
    <source>
        <dbReference type="EMBL" id="MXO74787.1"/>
    </source>
</evidence>
<reference evidence="15 16" key="1">
    <citation type="submission" date="2019-12" db="EMBL/GenBank/DDBJ databases">
        <title>Genomic-based taxomic classification of the family Erythrobacteraceae.</title>
        <authorList>
            <person name="Xu L."/>
        </authorList>
    </citation>
    <scope>NUCLEOTIDE SEQUENCE [LARGE SCALE GENOMIC DNA]</scope>
    <source>
        <strain evidence="15 16">100921-2</strain>
    </source>
</reference>
<dbReference type="OrthoDB" id="1247465at2"/>
<evidence type="ECO:0000256" key="4">
    <source>
        <dbReference type="ARBA" id="ARBA00022475"/>
    </source>
</evidence>
<feature type="transmembrane region" description="Helical" evidence="13">
    <location>
        <begin position="51"/>
        <end position="72"/>
    </location>
</feature>
<evidence type="ECO:0000256" key="10">
    <source>
        <dbReference type="ARBA" id="ARBA00023004"/>
    </source>
</evidence>
<evidence type="ECO:0000256" key="9">
    <source>
        <dbReference type="ARBA" id="ARBA00022989"/>
    </source>
</evidence>
<dbReference type="Proteomes" id="UP000439522">
    <property type="component" value="Unassembled WGS sequence"/>
</dbReference>
<keyword evidence="11 13" id="KW-0472">Membrane</keyword>
<gene>
    <name evidence="15" type="ORF">GRI40_06080</name>
</gene>
<dbReference type="GO" id="GO:0046872">
    <property type="term" value="F:metal ion binding"/>
    <property type="evidence" value="ECO:0007669"/>
    <property type="project" value="UniProtKB-KW"/>
</dbReference>
<keyword evidence="9 13" id="KW-1133">Transmembrane helix</keyword>
<feature type="transmembrane region" description="Helical" evidence="13">
    <location>
        <begin position="93"/>
        <end position="111"/>
    </location>
</feature>
<feature type="domain" description="Cytochrome b561 bacterial/Ni-hydrogenase" evidence="14">
    <location>
        <begin position="8"/>
        <end position="178"/>
    </location>
</feature>
<dbReference type="InterPro" id="IPR011577">
    <property type="entry name" value="Cyt_b561_bac/Ni-Hgenase"/>
</dbReference>
<evidence type="ECO:0000256" key="6">
    <source>
        <dbReference type="ARBA" id="ARBA00022692"/>
    </source>
</evidence>
<evidence type="ECO:0000313" key="16">
    <source>
        <dbReference type="Proteomes" id="UP000439522"/>
    </source>
</evidence>
<dbReference type="GO" id="GO:0005886">
    <property type="term" value="C:plasma membrane"/>
    <property type="evidence" value="ECO:0007669"/>
    <property type="project" value="UniProtKB-SubCell"/>
</dbReference>
<dbReference type="GO" id="GO:0009055">
    <property type="term" value="F:electron transfer activity"/>
    <property type="evidence" value="ECO:0007669"/>
    <property type="project" value="InterPro"/>
</dbReference>
<keyword evidence="4" id="KW-1003">Cell membrane</keyword>
<keyword evidence="8" id="KW-0249">Electron transport</keyword>
<proteinExistence type="inferred from homology"/>
<comment type="similarity">
    <text evidence="12">Belongs to the cytochrome b561 family.</text>
</comment>
<dbReference type="PANTHER" id="PTHR30529">
    <property type="entry name" value="CYTOCHROME B561"/>
    <property type="match status" value="1"/>
</dbReference>
<feature type="transmembrane region" description="Helical" evidence="13">
    <location>
        <begin position="149"/>
        <end position="168"/>
    </location>
</feature>
<dbReference type="EMBL" id="WTZA01000001">
    <property type="protein sequence ID" value="MXO74787.1"/>
    <property type="molecule type" value="Genomic_DNA"/>
</dbReference>
<evidence type="ECO:0000256" key="2">
    <source>
        <dbReference type="ARBA" id="ARBA00004651"/>
    </source>
</evidence>
<evidence type="ECO:0000256" key="3">
    <source>
        <dbReference type="ARBA" id="ARBA00022448"/>
    </source>
</evidence>
<comment type="subcellular location">
    <subcellularLocation>
        <location evidence="2">Cell membrane</location>
        <topology evidence="2">Multi-pass membrane protein</topology>
    </subcellularLocation>
</comment>
<evidence type="ECO:0000256" key="8">
    <source>
        <dbReference type="ARBA" id="ARBA00022982"/>
    </source>
</evidence>
<comment type="cofactor">
    <cofactor evidence="1">
        <name>heme b</name>
        <dbReference type="ChEBI" id="CHEBI:60344"/>
    </cofactor>
</comment>
<sequence>MRPRANDRYSFTSIALHWLMLILIAGVYAAIEFREFYPKGSDLREALKMWHFMLGLSVLALVWIRIGAKLVWGTPLSLTDEPAWRQALARATHLALYVFMIGMPIAGWLILSAEGETIPFFGFDLPALVAENEELAERTEEIHKFGGTIGYWLIGIHAAASLFHHYILRDGLFRRMMPLRSLKTCVSITSYSASSSKRPANLAALLRGARISMRKQHRETRPV</sequence>
<evidence type="ECO:0000256" key="12">
    <source>
        <dbReference type="ARBA" id="ARBA00037975"/>
    </source>
</evidence>
<dbReference type="InterPro" id="IPR052168">
    <property type="entry name" value="Cytochrome_b561_oxidase"/>
</dbReference>
<evidence type="ECO:0000256" key="7">
    <source>
        <dbReference type="ARBA" id="ARBA00022723"/>
    </source>
</evidence>
<keyword evidence="6 13" id="KW-0812">Transmembrane</keyword>
<feature type="transmembrane region" description="Helical" evidence="13">
    <location>
        <begin position="12"/>
        <end position="31"/>
    </location>
</feature>
<keyword evidence="10" id="KW-0408">Iron</keyword>
<name>A0A6I4TDR4_9SPHN</name>
<keyword evidence="16" id="KW-1185">Reference proteome</keyword>
<dbReference type="GO" id="GO:0022904">
    <property type="term" value="P:respiratory electron transport chain"/>
    <property type="evidence" value="ECO:0007669"/>
    <property type="project" value="InterPro"/>
</dbReference>
<keyword evidence="3" id="KW-0813">Transport</keyword>
<organism evidence="15 16">
    <name type="scientific">Tsuneonella aeria</name>
    <dbReference type="NCBI Taxonomy" id="1837929"/>
    <lineage>
        <taxon>Bacteria</taxon>
        <taxon>Pseudomonadati</taxon>
        <taxon>Pseudomonadota</taxon>
        <taxon>Alphaproteobacteria</taxon>
        <taxon>Sphingomonadales</taxon>
        <taxon>Erythrobacteraceae</taxon>
        <taxon>Tsuneonella</taxon>
    </lineage>
</organism>
<comment type="caution">
    <text evidence="15">The sequence shown here is derived from an EMBL/GenBank/DDBJ whole genome shotgun (WGS) entry which is preliminary data.</text>
</comment>
<dbReference type="PANTHER" id="PTHR30529:SF3">
    <property type="entry name" value="CYTOCHROME B561 HOMOLOG 1"/>
    <property type="match status" value="1"/>
</dbReference>
<evidence type="ECO:0000256" key="13">
    <source>
        <dbReference type="SAM" id="Phobius"/>
    </source>
</evidence>
<dbReference type="SUPFAM" id="SSF81342">
    <property type="entry name" value="Transmembrane di-heme cytochromes"/>
    <property type="match status" value="1"/>
</dbReference>
<keyword evidence="5" id="KW-0349">Heme</keyword>
<evidence type="ECO:0000256" key="5">
    <source>
        <dbReference type="ARBA" id="ARBA00022617"/>
    </source>
</evidence>
<dbReference type="Pfam" id="PF01292">
    <property type="entry name" value="Ni_hydr_CYTB"/>
    <property type="match status" value="1"/>
</dbReference>
<evidence type="ECO:0000259" key="14">
    <source>
        <dbReference type="Pfam" id="PF01292"/>
    </source>
</evidence>
<dbReference type="InterPro" id="IPR016174">
    <property type="entry name" value="Di-haem_cyt_TM"/>
</dbReference>
<dbReference type="GO" id="GO:0020037">
    <property type="term" value="F:heme binding"/>
    <property type="evidence" value="ECO:0007669"/>
    <property type="project" value="TreeGrafter"/>
</dbReference>
<evidence type="ECO:0000256" key="11">
    <source>
        <dbReference type="ARBA" id="ARBA00023136"/>
    </source>
</evidence>
<accession>A0A6I4TDR4</accession>
<keyword evidence="7" id="KW-0479">Metal-binding</keyword>